<evidence type="ECO:0000256" key="1">
    <source>
        <dbReference type="ARBA" id="ARBA00010634"/>
    </source>
</evidence>
<dbReference type="RefSeq" id="WP_119329828.1">
    <property type="nucleotide sequence ID" value="NZ_JBHSJH010000002.1"/>
</dbReference>
<protein>
    <submittedName>
        <fullName evidence="4">VacJ family lipoprotein</fullName>
    </submittedName>
</protein>
<reference evidence="5" key="1">
    <citation type="journal article" date="2019" name="Int. J. Syst. Evol. Microbiol.">
        <title>The Global Catalogue of Microorganisms (GCM) 10K type strain sequencing project: providing services to taxonomists for standard genome sequencing and annotation.</title>
        <authorList>
            <consortium name="The Broad Institute Genomics Platform"/>
            <consortium name="The Broad Institute Genome Sequencing Center for Infectious Disease"/>
            <person name="Wu L."/>
            <person name="Ma J."/>
        </authorList>
    </citation>
    <scope>NUCLEOTIDE SEQUENCE [LARGE SCALE GENOMIC DNA]</scope>
    <source>
        <strain evidence="5">CGMCC 1.13718</strain>
    </source>
</reference>
<dbReference type="Pfam" id="PF04333">
    <property type="entry name" value="MlaA"/>
    <property type="match status" value="1"/>
</dbReference>
<dbReference type="PRINTS" id="PR01805">
    <property type="entry name" value="VACJLIPOPROT"/>
</dbReference>
<evidence type="ECO:0000313" key="5">
    <source>
        <dbReference type="Proteomes" id="UP001595926"/>
    </source>
</evidence>
<evidence type="ECO:0000313" key="4">
    <source>
        <dbReference type="EMBL" id="MFC4892434.1"/>
    </source>
</evidence>
<gene>
    <name evidence="4" type="ORF">ACFPDQ_05155</name>
</gene>
<comment type="caution">
    <text evidence="4">The sequence shown here is derived from an EMBL/GenBank/DDBJ whole genome shotgun (WGS) entry which is preliminary data.</text>
</comment>
<proteinExistence type="inferred from homology"/>
<name>A0ABV9TCQ3_9GAMM</name>
<keyword evidence="2" id="KW-0732">Signal</keyword>
<dbReference type="PANTHER" id="PTHR30035:SF3">
    <property type="entry name" value="INTERMEMBRANE PHOSPHOLIPID TRANSPORT SYSTEM LIPOPROTEIN MLAA"/>
    <property type="match status" value="1"/>
</dbReference>
<sequence length="353" mass="38810">MKVNKKSAFILGFFGLSLVGCSTTPDNRDPYENYNRAMYDFNDKAYSVLRPMAKGYDAVVPDSFQTGIFNFFNNLREPARIVNDLFQGEFSYAGDDSIRFLTNTTIGLAGFIDVADDWYGKEMRYHQSFAVTLHKWGWYDNEGGSNNKSPYIVWPLLGPGVLEDAATGVDALFNPLTYSFLIPGVGVAAYAISYGTTAAYYTNQGVSYLPAYDNLQEVSVDPYIAMRNAYIQNYDYGMSKVLKQELQKDDAALETDAAVLGVLGLDSGSLDTLAASSGNPSAAKQEPTYMLKSKLDSVNKATKVDEAFGEAYANDSSAVSIDDLEGKKPGLENQDQTPKELENAERIINDPTN</sequence>
<dbReference type="PANTHER" id="PTHR30035">
    <property type="entry name" value="LIPOPROTEIN VACJ-RELATED"/>
    <property type="match status" value="1"/>
</dbReference>
<dbReference type="Proteomes" id="UP001595926">
    <property type="component" value="Unassembled WGS sequence"/>
</dbReference>
<feature type="region of interest" description="Disordered" evidence="3">
    <location>
        <begin position="320"/>
        <end position="353"/>
    </location>
</feature>
<dbReference type="PROSITE" id="PS51257">
    <property type="entry name" value="PROKAR_LIPOPROTEIN"/>
    <property type="match status" value="1"/>
</dbReference>
<dbReference type="InterPro" id="IPR007428">
    <property type="entry name" value="MlaA"/>
</dbReference>
<keyword evidence="5" id="KW-1185">Reference proteome</keyword>
<keyword evidence="4" id="KW-0449">Lipoprotein</keyword>
<evidence type="ECO:0000256" key="2">
    <source>
        <dbReference type="ARBA" id="ARBA00022729"/>
    </source>
</evidence>
<feature type="compositionally biased region" description="Basic and acidic residues" evidence="3">
    <location>
        <begin position="337"/>
        <end position="353"/>
    </location>
</feature>
<organism evidence="4 5">
    <name type="scientific">Pseudofrancisella aestuarii</name>
    <dbReference type="NCBI Taxonomy" id="2670347"/>
    <lineage>
        <taxon>Bacteria</taxon>
        <taxon>Pseudomonadati</taxon>
        <taxon>Pseudomonadota</taxon>
        <taxon>Gammaproteobacteria</taxon>
        <taxon>Thiotrichales</taxon>
        <taxon>Francisellaceae</taxon>
        <taxon>Pseudofrancisella</taxon>
    </lineage>
</organism>
<comment type="similarity">
    <text evidence="1">Belongs to the MlaA family.</text>
</comment>
<accession>A0ABV9TCQ3</accession>
<dbReference type="EMBL" id="JBHSJH010000002">
    <property type="protein sequence ID" value="MFC4892434.1"/>
    <property type="molecule type" value="Genomic_DNA"/>
</dbReference>
<evidence type="ECO:0000256" key="3">
    <source>
        <dbReference type="SAM" id="MobiDB-lite"/>
    </source>
</evidence>